<evidence type="ECO:0000313" key="2">
    <source>
        <dbReference type="Proteomes" id="UP000828390"/>
    </source>
</evidence>
<evidence type="ECO:0000313" key="1">
    <source>
        <dbReference type="EMBL" id="KAH3779340.1"/>
    </source>
</evidence>
<dbReference type="AlphaFoldDB" id="A0A9D4EJS7"/>
<name>A0A9D4EJS7_DREPO</name>
<protein>
    <submittedName>
        <fullName evidence="1">Uncharacterized protein</fullName>
    </submittedName>
</protein>
<reference evidence="1" key="2">
    <citation type="submission" date="2020-11" db="EMBL/GenBank/DDBJ databases">
        <authorList>
            <person name="McCartney M.A."/>
            <person name="Auch B."/>
            <person name="Kono T."/>
            <person name="Mallez S."/>
            <person name="Becker A."/>
            <person name="Gohl D.M."/>
            <person name="Silverstein K.A.T."/>
            <person name="Koren S."/>
            <person name="Bechman K.B."/>
            <person name="Herman A."/>
            <person name="Abrahante J.E."/>
            <person name="Garbe J."/>
        </authorList>
    </citation>
    <scope>NUCLEOTIDE SEQUENCE</scope>
    <source>
        <strain evidence="1">Duluth1</strain>
        <tissue evidence="1">Whole animal</tissue>
    </source>
</reference>
<accession>A0A9D4EJS7</accession>
<proteinExistence type="predicted"/>
<dbReference type="EMBL" id="JAIWYP010000008">
    <property type="protein sequence ID" value="KAH3779340.1"/>
    <property type="molecule type" value="Genomic_DNA"/>
</dbReference>
<organism evidence="1 2">
    <name type="scientific">Dreissena polymorpha</name>
    <name type="common">Zebra mussel</name>
    <name type="synonym">Mytilus polymorpha</name>
    <dbReference type="NCBI Taxonomy" id="45954"/>
    <lineage>
        <taxon>Eukaryota</taxon>
        <taxon>Metazoa</taxon>
        <taxon>Spiralia</taxon>
        <taxon>Lophotrochozoa</taxon>
        <taxon>Mollusca</taxon>
        <taxon>Bivalvia</taxon>
        <taxon>Autobranchia</taxon>
        <taxon>Heteroconchia</taxon>
        <taxon>Euheterodonta</taxon>
        <taxon>Imparidentia</taxon>
        <taxon>Neoheterodontei</taxon>
        <taxon>Myida</taxon>
        <taxon>Dreissenoidea</taxon>
        <taxon>Dreissenidae</taxon>
        <taxon>Dreissena</taxon>
    </lineage>
</organism>
<keyword evidence="2" id="KW-1185">Reference proteome</keyword>
<reference evidence="1" key="1">
    <citation type="journal article" date="2019" name="bioRxiv">
        <title>The Genome of the Zebra Mussel, Dreissena polymorpha: A Resource for Invasive Species Research.</title>
        <authorList>
            <person name="McCartney M.A."/>
            <person name="Auch B."/>
            <person name="Kono T."/>
            <person name="Mallez S."/>
            <person name="Zhang Y."/>
            <person name="Obille A."/>
            <person name="Becker A."/>
            <person name="Abrahante J.E."/>
            <person name="Garbe J."/>
            <person name="Badalamenti J.P."/>
            <person name="Herman A."/>
            <person name="Mangelson H."/>
            <person name="Liachko I."/>
            <person name="Sullivan S."/>
            <person name="Sone E.D."/>
            <person name="Koren S."/>
            <person name="Silverstein K.A.T."/>
            <person name="Beckman K.B."/>
            <person name="Gohl D.M."/>
        </authorList>
    </citation>
    <scope>NUCLEOTIDE SEQUENCE</scope>
    <source>
        <strain evidence="1">Duluth1</strain>
        <tissue evidence="1">Whole animal</tissue>
    </source>
</reference>
<gene>
    <name evidence="1" type="ORF">DPMN_157142</name>
</gene>
<sequence>MTHDIVVFVDSRDIERGPEVEPGGTPTPPCTSERGLAVMACVLCNLCTSRNDTNCIRKHCMA</sequence>
<comment type="caution">
    <text evidence="1">The sequence shown here is derived from an EMBL/GenBank/DDBJ whole genome shotgun (WGS) entry which is preliminary data.</text>
</comment>
<dbReference type="Proteomes" id="UP000828390">
    <property type="component" value="Unassembled WGS sequence"/>
</dbReference>